<protein>
    <submittedName>
        <fullName evidence="3">S-adenosylhomocysteine deaminase/methtylthioadenosine deaminase</fullName>
        <ecNumber evidence="3">3.5.4.28</ecNumber>
    </submittedName>
</protein>
<dbReference type="PANTHER" id="PTHR43794:SF11">
    <property type="entry name" value="AMIDOHYDROLASE-RELATED DOMAIN-CONTAINING PROTEIN"/>
    <property type="match status" value="1"/>
</dbReference>
<dbReference type="InterPro" id="IPR050287">
    <property type="entry name" value="MTA/SAH_deaminase"/>
</dbReference>
<keyword evidence="1 3" id="KW-0378">Hydrolase</keyword>
<sequence>MEFNEAAEVVGVEYNVADIDSLPSTRYYNGILIPGMVNAHCHLELSFYEDVIPKHTGLIGFIKQVVSQRGNFTPEQKKRAIAKADDFMWGEGIQAVGDISNDATSFETKVGSKIYYHTFAEYFGMVIHESCEEFYSRQTAHIATGHEMGLTVTPTSHSTYLVSEGLFKKANLSQRLSIHFMETPAELELFQSRGQMYEFLVQSDMTPDFLNYGSHSVRLVESVDGRIPTLLIHNTNIEREDVERIVGHFGEVTFVLCPRSNHYIEKAYPPAEMLWQMGVNVALGTDSLASNDSLSMVEEVKWLARANPNIPLEVMLGWATRGGASALGISQEIGSFEVGKKPGAVLLTDIDFHKRELTPQTRASRVL</sequence>
<dbReference type="InterPro" id="IPR006680">
    <property type="entry name" value="Amidohydro-rel"/>
</dbReference>
<dbReference type="EMBL" id="HG934468">
    <property type="protein sequence ID" value="CDN31122.1"/>
    <property type="molecule type" value="Genomic_DNA"/>
</dbReference>
<dbReference type="PANTHER" id="PTHR43794">
    <property type="entry name" value="AMINOHYDROLASE SSNA-RELATED"/>
    <property type="match status" value="1"/>
</dbReference>
<proteinExistence type="predicted"/>
<dbReference type="EC" id="3.5.4.28" evidence="3"/>
<evidence type="ECO:0000313" key="3">
    <source>
        <dbReference type="EMBL" id="CDN31122.1"/>
    </source>
</evidence>
<name>A0A060R7F2_9BACT</name>
<dbReference type="eggNOG" id="COG0402">
    <property type="taxonomic scope" value="Bacteria"/>
</dbReference>
<accession>A0A060R7F2</accession>
<dbReference type="STRING" id="1433126.BN938_1024"/>
<dbReference type="KEGG" id="rbc:BN938_1024"/>
<gene>
    <name evidence="3" type="ORF">BN938_1024</name>
</gene>
<organism evidence="3 4">
    <name type="scientific">Mucinivorans hirudinis</name>
    <dbReference type="NCBI Taxonomy" id="1433126"/>
    <lineage>
        <taxon>Bacteria</taxon>
        <taxon>Pseudomonadati</taxon>
        <taxon>Bacteroidota</taxon>
        <taxon>Bacteroidia</taxon>
        <taxon>Bacteroidales</taxon>
        <taxon>Rikenellaceae</taxon>
        <taxon>Mucinivorans</taxon>
    </lineage>
</organism>
<dbReference type="AlphaFoldDB" id="A0A060R7F2"/>
<dbReference type="Proteomes" id="UP000027616">
    <property type="component" value="Chromosome I"/>
</dbReference>
<dbReference type="SUPFAM" id="SSF51556">
    <property type="entry name" value="Metallo-dependent hydrolases"/>
    <property type="match status" value="1"/>
</dbReference>
<evidence type="ECO:0000259" key="2">
    <source>
        <dbReference type="Pfam" id="PF01979"/>
    </source>
</evidence>
<dbReference type="HOGENOM" id="CLU_012358_10_0_10"/>
<evidence type="ECO:0000256" key="1">
    <source>
        <dbReference type="ARBA" id="ARBA00022801"/>
    </source>
</evidence>
<dbReference type="GO" id="GO:0050270">
    <property type="term" value="F:S-adenosylhomocysteine deaminase activity"/>
    <property type="evidence" value="ECO:0007669"/>
    <property type="project" value="UniProtKB-EC"/>
</dbReference>
<dbReference type="Gene3D" id="3.20.20.140">
    <property type="entry name" value="Metal-dependent hydrolases"/>
    <property type="match status" value="1"/>
</dbReference>
<evidence type="ECO:0000313" key="4">
    <source>
        <dbReference type="Proteomes" id="UP000027616"/>
    </source>
</evidence>
<dbReference type="InterPro" id="IPR032466">
    <property type="entry name" value="Metal_Hydrolase"/>
</dbReference>
<reference evidence="3 4" key="1">
    <citation type="journal article" date="2015" name="Genome Announc.">
        <title>Complete Genome Sequence of the Novel Leech Symbiont Mucinivorans hirudinis M3T.</title>
        <authorList>
            <person name="Nelson M.C."/>
            <person name="Bomar L."/>
            <person name="Graf J."/>
        </authorList>
    </citation>
    <scope>NUCLEOTIDE SEQUENCE [LARGE SCALE GENOMIC DNA]</scope>
    <source>
        <strain evidence="4">M3</strain>
    </source>
</reference>
<feature type="domain" description="Amidohydrolase-related" evidence="2">
    <location>
        <begin position="31"/>
        <end position="352"/>
    </location>
</feature>
<keyword evidence="4" id="KW-1185">Reference proteome</keyword>
<dbReference type="Pfam" id="PF01979">
    <property type="entry name" value="Amidohydro_1"/>
    <property type="match status" value="1"/>
</dbReference>